<feature type="region of interest" description="Disordered" evidence="1">
    <location>
        <begin position="39"/>
        <end position="59"/>
    </location>
</feature>
<accession>A0ABT7YKA4</accession>
<evidence type="ECO:0000313" key="3">
    <source>
        <dbReference type="EMBL" id="MDN3240224.1"/>
    </source>
</evidence>
<gene>
    <name evidence="2" type="ORF">QWI33_04955</name>
    <name evidence="3" type="ORF">QWI33_10855</name>
</gene>
<dbReference type="Proteomes" id="UP001171902">
    <property type="component" value="Unassembled WGS sequence"/>
</dbReference>
<dbReference type="EMBL" id="JAUEMJ010000001">
    <property type="protein sequence ID" value="MDN3239062.1"/>
    <property type="molecule type" value="Genomic_DNA"/>
</dbReference>
<sequence>MRYRDFIVGRDLVPLLTATYDGERFVVYGAADQPRSAAFAVPGRPGVPKRTGEEGGKPRVGMVVASADPAGTAVRIADFLAGEAGGYLLTDRRFTAFRLVPADPSLKKPTFGDGLVDLGRFLTKKEELPVYPMACEPVVEFPAQHASYQGVQREQPHNCRKADYHRIAFADGSVLGLLAS</sequence>
<evidence type="ECO:0000313" key="4">
    <source>
        <dbReference type="Proteomes" id="UP001171902"/>
    </source>
</evidence>
<name>A0ABT7YKA4_9ACTN</name>
<evidence type="ECO:0000313" key="2">
    <source>
        <dbReference type="EMBL" id="MDN3239062.1"/>
    </source>
</evidence>
<keyword evidence="4" id="KW-1185">Reference proteome</keyword>
<protein>
    <submittedName>
        <fullName evidence="2">Uncharacterized protein</fullName>
    </submittedName>
</protein>
<dbReference type="RefSeq" id="WP_289955488.1">
    <property type="nucleotide sequence ID" value="NZ_JAUEMJ010000001.1"/>
</dbReference>
<dbReference type="EMBL" id="JAUEMJ010000003">
    <property type="protein sequence ID" value="MDN3240224.1"/>
    <property type="molecule type" value="Genomic_DNA"/>
</dbReference>
<comment type="caution">
    <text evidence="2">The sequence shown here is derived from an EMBL/GenBank/DDBJ whole genome shotgun (WGS) entry which is preliminary data.</text>
</comment>
<evidence type="ECO:0000256" key="1">
    <source>
        <dbReference type="SAM" id="MobiDB-lite"/>
    </source>
</evidence>
<proteinExistence type="predicted"/>
<organism evidence="2 4">
    <name type="scientific">Glycomyces tritici</name>
    <dbReference type="NCBI Taxonomy" id="2665176"/>
    <lineage>
        <taxon>Bacteria</taxon>
        <taxon>Bacillati</taxon>
        <taxon>Actinomycetota</taxon>
        <taxon>Actinomycetes</taxon>
        <taxon>Glycomycetales</taxon>
        <taxon>Glycomycetaceae</taxon>
        <taxon>Glycomyces</taxon>
    </lineage>
</organism>
<reference evidence="2" key="1">
    <citation type="submission" date="2023-06" db="EMBL/GenBank/DDBJ databases">
        <title>Gycomyces niveus sp.nov., a novel actinomycete isolated from soil in Shouguang.</title>
        <authorList>
            <person name="Yang X."/>
            <person name="Zhao J."/>
        </authorList>
    </citation>
    <scope>NUCLEOTIDE SEQUENCE</scope>
    <source>
        <strain evidence="2">NEAU C2</strain>
    </source>
</reference>